<comment type="caution">
    <text evidence="5">The sequence shown here is derived from an EMBL/GenBank/DDBJ whole genome shotgun (WGS) entry which is preliminary data.</text>
</comment>
<keyword evidence="3" id="KW-0611">Plant defense</keyword>
<evidence type="ECO:0000313" key="5">
    <source>
        <dbReference type="EMBL" id="MCI81298.1"/>
    </source>
</evidence>
<dbReference type="GO" id="GO:0006952">
    <property type="term" value="P:defense response"/>
    <property type="evidence" value="ECO:0007669"/>
    <property type="project" value="UniProtKB-KW"/>
</dbReference>
<dbReference type="CDD" id="cd14798">
    <property type="entry name" value="RX-CC_like"/>
    <property type="match status" value="1"/>
</dbReference>
<evidence type="ECO:0000256" key="3">
    <source>
        <dbReference type="ARBA" id="ARBA00022821"/>
    </source>
</evidence>
<dbReference type="Proteomes" id="UP000265520">
    <property type="component" value="Unassembled WGS sequence"/>
</dbReference>
<dbReference type="InterPro" id="IPR041118">
    <property type="entry name" value="Rx_N"/>
</dbReference>
<dbReference type="GO" id="GO:0000166">
    <property type="term" value="F:nucleotide binding"/>
    <property type="evidence" value="ECO:0007669"/>
    <property type="project" value="UniProtKB-KW"/>
</dbReference>
<keyword evidence="2" id="KW-0547">Nucleotide-binding</keyword>
<reference evidence="5 6" key="1">
    <citation type="journal article" date="2018" name="Front. Plant Sci.">
        <title>Red Clover (Trifolium pratense) and Zigzag Clover (T. medium) - A Picture of Genomic Similarities and Differences.</title>
        <authorList>
            <person name="Dluhosova J."/>
            <person name="Istvanek J."/>
            <person name="Nedelnik J."/>
            <person name="Repkova J."/>
        </authorList>
    </citation>
    <scope>NUCLEOTIDE SEQUENCE [LARGE SCALE GENOMIC DNA]</scope>
    <source>
        <strain evidence="6">cv. 10/8</strain>
        <tissue evidence="5">Leaf</tissue>
    </source>
</reference>
<proteinExistence type="predicted"/>
<name>A0A392UZ49_9FABA</name>
<dbReference type="Pfam" id="PF18052">
    <property type="entry name" value="Rx_N"/>
    <property type="match status" value="1"/>
</dbReference>
<feature type="domain" description="Disease resistance N-terminal" evidence="4">
    <location>
        <begin position="5"/>
        <end position="57"/>
    </location>
</feature>
<sequence>MAESAVSFLLQRLVPVFENRLNLLTGVESEVVYLKGQLELITAFLKVADALEESDEEL</sequence>
<dbReference type="InterPro" id="IPR038005">
    <property type="entry name" value="RX-like_CC"/>
</dbReference>
<evidence type="ECO:0000259" key="4">
    <source>
        <dbReference type="Pfam" id="PF18052"/>
    </source>
</evidence>
<accession>A0A392UZ49</accession>
<evidence type="ECO:0000256" key="2">
    <source>
        <dbReference type="ARBA" id="ARBA00022741"/>
    </source>
</evidence>
<keyword evidence="1" id="KW-0677">Repeat</keyword>
<dbReference type="AlphaFoldDB" id="A0A392UZ49"/>
<organism evidence="5 6">
    <name type="scientific">Trifolium medium</name>
    <dbReference type="NCBI Taxonomy" id="97028"/>
    <lineage>
        <taxon>Eukaryota</taxon>
        <taxon>Viridiplantae</taxon>
        <taxon>Streptophyta</taxon>
        <taxon>Embryophyta</taxon>
        <taxon>Tracheophyta</taxon>
        <taxon>Spermatophyta</taxon>
        <taxon>Magnoliopsida</taxon>
        <taxon>eudicotyledons</taxon>
        <taxon>Gunneridae</taxon>
        <taxon>Pentapetalae</taxon>
        <taxon>rosids</taxon>
        <taxon>fabids</taxon>
        <taxon>Fabales</taxon>
        <taxon>Fabaceae</taxon>
        <taxon>Papilionoideae</taxon>
        <taxon>50 kb inversion clade</taxon>
        <taxon>NPAAA clade</taxon>
        <taxon>Hologalegina</taxon>
        <taxon>IRL clade</taxon>
        <taxon>Trifolieae</taxon>
        <taxon>Trifolium</taxon>
    </lineage>
</organism>
<evidence type="ECO:0000256" key="1">
    <source>
        <dbReference type="ARBA" id="ARBA00022737"/>
    </source>
</evidence>
<dbReference type="Gene3D" id="1.20.5.4130">
    <property type="match status" value="1"/>
</dbReference>
<keyword evidence="6" id="KW-1185">Reference proteome</keyword>
<evidence type="ECO:0000313" key="6">
    <source>
        <dbReference type="Proteomes" id="UP000265520"/>
    </source>
</evidence>
<protein>
    <submittedName>
        <fullName evidence="5">Disease resistance protein</fullName>
    </submittedName>
</protein>
<feature type="non-terminal residue" evidence="5">
    <location>
        <position position="58"/>
    </location>
</feature>
<dbReference type="EMBL" id="LXQA011015692">
    <property type="protein sequence ID" value="MCI81298.1"/>
    <property type="molecule type" value="Genomic_DNA"/>
</dbReference>